<proteinExistence type="predicted"/>
<organism evidence="1 2">
    <name type="scientific">Cellulosimicrobium composti</name>
    <dbReference type="NCBI Taxonomy" id="2672572"/>
    <lineage>
        <taxon>Bacteria</taxon>
        <taxon>Bacillati</taxon>
        <taxon>Actinomycetota</taxon>
        <taxon>Actinomycetes</taxon>
        <taxon>Micrococcales</taxon>
        <taxon>Promicromonosporaceae</taxon>
        <taxon>Cellulosimicrobium</taxon>
    </lineage>
</organism>
<evidence type="ECO:0000313" key="2">
    <source>
        <dbReference type="Proteomes" id="UP000440668"/>
    </source>
</evidence>
<sequence length="76" mass="8223">LARQATAKTRKARRYAGRRTLWQITGDRACKGCGRDLMDPVGGVLLAQTAAGASVVLGLMRCARIWFCPVCSATIR</sequence>
<reference evidence="1 2" key="1">
    <citation type="submission" date="2019-11" db="EMBL/GenBank/DDBJ databases">
        <title>Cellulosimicrobium composti sp. nov. isolated from a compost.</title>
        <authorList>
            <person name="Yang Y."/>
        </authorList>
    </citation>
    <scope>NUCLEOTIDE SEQUENCE [LARGE SCALE GENOMIC DNA]</scope>
    <source>
        <strain evidence="1 2">BIT-GX5</strain>
    </source>
</reference>
<name>A0A6N7ZNM5_9MICO</name>
<dbReference type="Proteomes" id="UP000440668">
    <property type="component" value="Unassembled WGS sequence"/>
</dbReference>
<dbReference type="EMBL" id="WMKA01000149">
    <property type="protein sequence ID" value="MTG91071.1"/>
    <property type="molecule type" value="Genomic_DNA"/>
</dbReference>
<comment type="caution">
    <text evidence="1">The sequence shown here is derived from an EMBL/GenBank/DDBJ whole genome shotgun (WGS) entry which is preliminary data.</text>
</comment>
<dbReference type="RefSeq" id="WP_225873515.1">
    <property type="nucleotide sequence ID" value="NZ_WMKA01000149.1"/>
</dbReference>
<evidence type="ECO:0000313" key="1">
    <source>
        <dbReference type="EMBL" id="MTG91071.1"/>
    </source>
</evidence>
<feature type="non-terminal residue" evidence="1">
    <location>
        <position position="1"/>
    </location>
</feature>
<feature type="non-terminal residue" evidence="1">
    <location>
        <position position="76"/>
    </location>
</feature>
<protein>
    <submittedName>
        <fullName evidence="1">Uncharacterized protein</fullName>
    </submittedName>
</protein>
<gene>
    <name evidence="1" type="ORF">GJV82_19335</name>
</gene>
<accession>A0A6N7ZNM5</accession>
<dbReference type="AlphaFoldDB" id="A0A6N7ZNM5"/>